<protein>
    <submittedName>
        <fullName evidence="2">Acyl carrier protein</fullName>
    </submittedName>
</protein>
<comment type="caution">
    <text evidence="2">The sequence shown here is derived from an EMBL/GenBank/DDBJ whole genome shotgun (WGS) entry which is preliminary data.</text>
</comment>
<evidence type="ECO:0000313" key="3">
    <source>
        <dbReference type="Proteomes" id="UP000240476"/>
    </source>
</evidence>
<name>A0A2T4G6B5_9PSED</name>
<dbReference type="EMBL" id="VZPQ01000001">
    <property type="protein sequence ID" value="KAB0569718.1"/>
    <property type="molecule type" value="Genomic_DNA"/>
</dbReference>
<organism evidence="2 3">
    <name type="scientific">Pseudomonas palleroniana</name>
    <dbReference type="NCBI Taxonomy" id="191390"/>
    <lineage>
        <taxon>Bacteria</taxon>
        <taxon>Pseudomonadati</taxon>
        <taxon>Pseudomonadota</taxon>
        <taxon>Gammaproteobacteria</taxon>
        <taxon>Pseudomonadales</taxon>
        <taxon>Pseudomonadaceae</taxon>
        <taxon>Pseudomonas</taxon>
    </lineage>
</organism>
<dbReference type="Proteomes" id="UP000240476">
    <property type="component" value="Unassembled WGS sequence"/>
</dbReference>
<dbReference type="InterPro" id="IPR036736">
    <property type="entry name" value="ACP-like_sf"/>
</dbReference>
<dbReference type="AlphaFoldDB" id="A0A2T4G6B5"/>
<reference evidence="2 3" key="1">
    <citation type="submission" date="2018-03" db="EMBL/GenBank/DDBJ databases">
        <title>Draft genome sequence of the type strain of Pseudomonas palleroniana LMG 23076, isolated from rice in Cameroon.</title>
        <authorList>
            <person name="Tambong J.T."/>
        </authorList>
    </citation>
    <scope>NUCLEOTIDE SEQUENCE [LARGE SCALE GENOMIC DNA]</scope>
    <source>
        <strain evidence="2 3">LMG 23076</strain>
    </source>
</reference>
<reference evidence="1 4" key="2">
    <citation type="submission" date="2019-09" db="EMBL/GenBank/DDBJ databases">
        <title>Draft genome sequences of 48 bacterial type strains from the CCUG.</title>
        <authorList>
            <person name="Tunovic T."/>
            <person name="Pineiro-Iglesias B."/>
            <person name="Unosson C."/>
            <person name="Inganas E."/>
            <person name="Ohlen M."/>
            <person name="Cardew S."/>
            <person name="Jensie-Markopoulos S."/>
            <person name="Salva-Serra F."/>
            <person name="Jaen-Luchoro D."/>
            <person name="Karlsson R."/>
            <person name="Svensson-Stadler L."/>
            <person name="Chun J."/>
            <person name="Moore E."/>
        </authorList>
    </citation>
    <scope>NUCLEOTIDE SEQUENCE [LARGE SCALE GENOMIC DNA]</scope>
    <source>
        <strain evidence="1 4">CCUG 51524</strain>
    </source>
</reference>
<dbReference type="EMBL" id="PYWX01000011">
    <property type="protein sequence ID" value="PTC31240.1"/>
    <property type="molecule type" value="Genomic_DNA"/>
</dbReference>
<gene>
    <name evidence="2" type="ORF">C9383_03155</name>
    <name evidence="1" type="ORF">F7R03_00880</name>
</gene>
<proteinExistence type="predicted"/>
<evidence type="ECO:0000313" key="4">
    <source>
        <dbReference type="Proteomes" id="UP000423257"/>
    </source>
</evidence>
<evidence type="ECO:0000313" key="1">
    <source>
        <dbReference type="EMBL" id="KAB0569718.1"/>
    </source>
</evidence>
<dbReference type="SUPFAM" id="SSF47336">
    <property type="entry name" value="ACP-like"/>
    <property type="match status" value="1"/>
</dbReference>
<accession>A0A2T4G6B5</accession>
<sequence length="123" mass="14166">MIDMYLVKIKEIAADILFLEGPESIPSDQSFDQIGFTSIDFIDFCFEVKSQINADVEPEYLWPFHKMMADPALCVDSQWTTRGREMTRDILQVADSDVVEPNKIGRFWTPEFCSRRLEALAHG</sequence>
<evidence type="ECO:0000313" key="2">
    <source>
        <dbReference type="EMBL" id="PTC31240.1"/>
    </source>
</evidence>
<dbReference type="Proteomes" id="UP000423257">
    <property type="component" value="Unassembled WGS sequence"/>
</dbReference>
<keyword evidence="3" id="KW-1185">Reference proteome</keyword>